<evidence type="ECO:0000313" key="3">
    <source>
        <dbReference type="EMBL" id="KAK7048881.1"/>
    </source>
</evidence>
<dbReference type="EMBL" id="JAWWNJ010000009">
    <property type="protein sequence ID" value="KAK7048881.1"/>
    <property type="molecule type" value="Genomic_DNA"/>
</dbReference>
<dbReference type="Proteomes" id="UP001362999">
    <property type="component" value="Unassembled WGS sequence"/>
</dbReference>
<gene>
    <name evidence="3" type="ORF">R3P38DRAFT_2871882</name>
</gene>
<proteinExistence type="predicted"/>
<comment type="caution">
    <text evidence="3">The sequence shown here is derived from an EMBL/GenBank/DDBJ whole genome shotgun (WGS) entry which is preliminary data.</text>
</comment>
<keyword evidence="4" id="KW-1185">Reference proteome</keyword>
<protein>
    <recommendedName>
        <fullName evidence="5">Secreted protein</fullName>
    </recommendedName>
</protein>
<keyword evidence="2" id="KW-0732">Signal</keyword>
<feature type="chain" id="PRO_5043687575" description="Secreted protein" evidence="2">
    <location>
        <begin position="23"/>
        <end position="83"/>
    </location>
</feature>
<evidence type="ECO:0000313" key="4">
    <source>
        <dbReference type="Proteomes" id="UP001362999"/>
    </source>
</evidence>
<feature type="region of interest" description="Disordered" evidence="1">
    <location>
        <begin position="24"/>
        <end position="62"/>
    </location>
</feature>
<evidence type="ECO:0000256" key="2">
    <source>
        <dbReference type="SAM" id="SignalP"/>
    </source>
</evidence>
<accession>A0AAW0DCM7</accession>
<evidence type="ECO:0000256" key="1">
    <source>
        <dbReference type="SAM" id="MobiDB-lite"/>
    </source>
</evidence>
<evidence type="ECO:0008006" key="5">
    <source>
        <dbReference type="Google" id="ProtNLM"/>
    </source>
</evidence>
<name>A0AAW0DCM7_9AGAR</name>
<organism evidence="3 4">
    <name type="scientific">Favolaschia claudopus</name>
    <dbReference type="NCBI Taxonomy" id="2862362"/>
    <lineage>
        <taxon>Eukaryota</taxon>
        <taxon>Fungi</taxon>
        <taxon>Dikarya</taxon>
        <taxon>Basidiomycota</taxon>
        <taxon>Agaricomycotina</taxon>
        <taxon>Agaricomycetes</taxon>
        <taxon>Agaricomycetidae</taxon>
        <taxon>Agaricales</taxon>
        <taxon>Marasmiineae</taxon>
        <taxon>Mycenaceae</taxon>
        <taxon>Favolaschia</taxon>
    </lineage>
</organism>
<sequence length="83" mass="9602">MCMNNSYPWSLLLGTIVDLVLSALGPDHSGSPPSRARHRRRPGGRYQRRALRRQHECDSPTKLACPPGLDFPTCHRRRQRKRR</sequence>
<dbReference type="AlphaFoldDB" id="A0AAW0DCM7"/>
<feature type="compositionally biased region" description="Basic residues" evidence="1">
    <location>
        <begin position="35"/>
        <end position="52"/>
    </location>
</feature>
<feature type="signal peptide" evidence="2">
    <location>
        <begin position="1"/>
        <end position="22"/>
    </location>
</feature>
<reference evidence="3 4" key="1">
    <citation type="journal article" date="2024" name="J Genomics">
        <title>Draft genome sequencing and assembly of Favolaschia claudopus CIRM-BRFM 2984 isolated from oak limbs.</title>
        <authorList>
            <person name="Navarro D."/>
            <person name="Drula E."/>
            <person name="Chaduli D."/>
            <person name="Cazenave R."/>
            <person name="Ahrendt S."/>
            <person name="Wang J."/>
            <person name="Lipzen A."/>
            <person name="Daum C."/>
            <person name="Barry K."/>
            <person name="Grigoriev I.V."/>
            <person name="Favel A."/>
            <person name="Rosso M.N."/>
            <person name="Martin F."/>
        </authorList>
    </citation>
    <scope>NUCLEOTIDE SEQUENCE [LARGE SCALE GENOMIC DNA]</scope>
    <source>
        <strain evidence="3 4">CIRM-BRFM 2984</strain>
    </source>
</reference>